<dbReference type="Proteomes" id="UP001064489">
    <property type="component" value="Chromosome 5"/>
</dbReference>
<dbReference type="GO" id="GO:0005737">
    <property type="term" value="C:cytoplasm"/>
    <property type="evidence" value="ECO:0007669"/>
    <property type="project" value="TreeGrafter"/>
</dbReference>
<dbReference type="GO" id="GO:0052725">
    <property type="term" value="F:inositol-1,3,4-trisphosphate 6-kinase activity"/>
    <property type="evidence" value="ECO:0007669"/>
    <property type="project" value="InterPro"/>
</dbReference>
<reference evidence="2" key="1">
    <citation type="journal article" date="2022" name="Plant J.">
        <title>Strategies of tolerance reflected in two North American maple genomes.</title>
        <authorList>
            <person name="McEvoy S.L."/>
            <person name="Sezen U.U."/>
            <person name="Trouern-Trend A."/>
            <person name="McMahon S.M."/>
            <person name="Schaberg P.G."/>
            <person name="Yang J."/>
            <person name="Wegrzyn J.L."/>
            <person name="Swenson N.G."/>
        </authorList>
    </citation>
    <scope>NUCLEOTIDE SEQUENCE</scope>
    <source>
        <strain evidence="2">91603</strain>
    </source>
</reference>
<dbReference type="GO" id="GO:0052726">
    <property type="term" value="F:inositol-1,3,4-trisphosphate 5-kinase activity"/>
    <property type="evidence" value="ECO:0007669"/>
    <property type="project" value="InterPro"/>
</dbReference>
<dbReference type="PANTHER" id="PTHR14217">
    <property type="entry name" value="INOSITOL-TETRAKISPHOSPHATE 1-KINASE"/>
    <property type="match status" value="1"/>
</dbReference>
<accession>A0AAD5NRJ6</accession>
<dbReference type="Gene3D" id="3.30.470.20">
    <property type="entry name" value="ATP-grasp fold, B domain"/>
    <property type="match status" value="1"/>
</dbReference>
<keyword evidence="1" id="KW-0812">Transmembrane</keyword>
<proteinExistence type="predicted"/>
<evidence type="ECO:0000256" key="1">
    <source>
        <dbReference type="SAM" id="Phobius"/>
    </source>
</evidence>
<protein>
    <submittedName>
        <fullName evidence="2">Uncharacterized protein</fullName>
    </submittedName>
</protein>
<dbReference type="InterPro" id="IPR008656">
    <property type="entry name" value="Inositol_tetrakis-P_1-kinase"/>
</dbReference>
<dbReference type="GO" id="GO:0032957">
    <property type="term" value="P:inositol trisphosphate metabolic process"/>
    <property type="evidence" value="ECO:0007669"/>
    <property type="project" value="InterPro"/>
</dbReference>
<keyword evidence="3" id="KW-1185">Reference proteome</keyword>
<dbReference type="GO" id="GO:0005524">
    <property type="term" value="F:ATP binding"/>
    <property type="evidence" value="ECO:0007669"/>
    <property type="project" value="InterPro"/>
</dbReference>
<evidence type="ECO:0000313" key="3">
    <source>
        <dbReference type="Proteomes" id="UP001064489"/>
    </source>
</evidence>
<keyword evidence="1" id="KW-1133">Transmembrane helix</keyword>
<sequence>MLHKLYDNDWKKQIQNFQLQNLNVVVRESPEAIGQLRNRISMLEVVSELDMENQTETLGIPKQILIYNQETLFDRSAWELLKFPMIAKPLVADSGFVLRLLLKLLVEVVTTHSLAAATVVNDGDSLPIKQLLSTVLAGAVGVTVFLCSSTFCLDCLGLFLDSAWLGWFEVCIVFCFQFVAALLGAIVLAVFSMGLGLCVGRFGFLLLVCS</sequence>
<organism evidence="2 3">
    <name type="scientific">Acer negundo</name>
    <name type="common">Box elder</name>
    <dbReference type="NCBI Taxonomy" id="4023"/>
    <lineage>
        <taxon>Eukaryota</taxon>
        <taxon>Viridiplantae</taxon>
        <taxon>Streptophyta</taxon>
        <taxon>Embryophyta</taxon>
        <taxon>Tracheophyta</taxon>
        <taxon>Spermatophyta</taxon>
        <taxon>Magnoliopsida</taxon>
        <taxon>eudicotyledons</taxon>
        <taxon>Gunneridae</taxon>
        <taxon>Pentapetalae</taxon>
        <taxon>rosids</taxon>
        <taxon>malvids</taxon>
        <taxon>Sapindales</taxon>
        <taxon>Sapindaceae</taxon>
        <taxon>Hippocastanoideae</taxon>
        <taxon>Acereae</taxon>
        <taxon>Acer</taxon>
    </lineage>
</organism>
<dbReference type="GO" id="GO:0000287">
    <property type="term" value="F:magnesium ion binding"/>
    <property type="evidence" value="ECO:0007669"/>
    <property type="project" value="InterPro"/>
</dbReference>
<name>A0AAD5NRJ6_ACENE</name>
<dbReference type="AlphaFoldDB" id="A0AAD5NRJ6"/>
<reference evidence="2" key="2">
    <citation type="submission" date="2023-02" db="EMBL/GenBank/DDBJ databases">
        <authorList>
            <person name="Swenson N.G."/>
            <person name="Wegrzyn J.L."/>
            <person name="Mcevoy S.L."/>
        </authorList>
    </citation>
    <scope>NUCLEOTIDE SEQUENCE</scope>
    <source>
        <strain evidence="2">91603</strain>
        <tissue evidence="2">Leaf</tissue>
    </source>
</reference>
<feature type="transmembrane region" description="Helical" evidence="1">
    <location>
        <begin position="135"/>
        <end position="160"/>
    </location>
</feature>
<dbReference type="PANTHER" id="PTHR14217:SF24">
    <property type="entry name" value="INOSITOL-TETRAKISPHOSPHATE 1-KINASE 1"/>
    <property type="match status" value="1"/>
</dbReference>
<gene>
    <name evidence="2" type="ORF">LWI28_005139</name>
</gene>
<evidence type="ECO:0000313" key="2">
    <source>
        <dbReference type="EMBL" id="KAI9176621.1"/>
    </source>
</evidence>
<keyword evidence="1" id="KW-0472">Membrane</keyword>
<comment type="caution">
    <text evidence="2">The sequence shown here is derived from an EMBL/GenBank/DDBJ whole genome shotgun (WGS) entry which is preliminary data.</text>
</comment>
<dbReference type="EMBL" id="JAJSOW010000102">
    <property type="protein sequence ID" value="KAI9176621.1"/>
    <property type="molecule type" value="Genomic_DNA"/>
</dbReference>
<dbReference type="GO" id="GO:0047325">
    <property type="term" value="F:inositol-3,4,5,6-tetrakisphosphate 1-kinase activity"/>
    <property type="evidence" value="ECO:0007669"/>
    <property type="project" value="InterPro"/>
</dbReference>
<feature type="transmembrane region" description="Helical" evidence="1">
    <location>
        <begin position="166"/>
        <end position="191"/>
    </location>
</feature>